<proteinExistence type="predicted"/>
<comment type="caution">
    <text evidence="2">The sequence shown here is derived from an EMBL/GenBank/DDBJ whole genome shotgun (WGS) entry which is preliminary data.</text>
</comment>
<organism evidence="2 3">
    <name type="scientific">Anaeramoeba flamelloides</name>
    <dbReference type="NCBI Taxonomy" id="1746091"/>
    <lineage>
        <taxon>Eukaryota</taxon>
        <taxon>Metamonada</taxon>
        <taxon>Anaeramoebidae</taxon>
        <taxon>Anaeramoeba</taxon>
    </lineage>
</organism>
<feature type="chain" id="PRO_5046497127" evidence="1">
    <location>
        <begin position="33"/>
        <end position="101"/>
    </location>
</feature>
<accession>A0ABQ8Z8K4</accession>
<keyword evidence="1" id="KW-0732">Signal</keyword>
<feature type="signal peptide" evidence="1">
    <location>
        <begin position="1"/>
        <end position="32"/>
    </location>
</feature>
<reference evidence="2" key="1">
    <citation type="submission" date="2022-08" db="EMBL/GenBank/DDBJ databases">
        <title>Novel sulfate-reducing endosymbionts in the free-living metamonad Anaeramoeba.</title>
        <authorList>
            <person name="Jerlstrom-Hultqvist J."/>
            <person name="Cepicka I."/>
            <person name="Gallot-Lavallee L."/>
            <person name="Salas-Leiva D."/>
            <person name="Curtis B.A."/>
            <person name="Zahonova K."/>
            <person name="Pipaliya S."/>
            <person name="Dacks J."/>
            <person name="Roger A.J."/>
        </authorList>
    </citation>
    <scope>NUCLEOTIDE SEQUENCE</scope>
    <source>
        <strain evidence="2">Schooner1</strain>
    </source>
</reference>
<sequence>MSAGFRCDNQSVISSCVTWLLLPAWLIADVYSVAQVQTFPSFENGLCLISIIHRRIKGIENQKAVGAVFKGLNSKYAKNIQALSSANELQKPRAKRNKQNG</sequence>
<evidence type="ECO:0000313" key="3">
    <source>
        <dbReference type="Proteomes" id="UP001150062"/>
    </source>
</evidence>
<evidence type="ECO:0000313" key="2">
    <source>
        <dbReference type="EMBL" id="KAJ6253155.1"/>
    </source>
</evidence>
<evidence type="ECO:0000256" key="1">
    <source>
        <dbReference type="SAM" id="SignalP"/>
    </source>
</evidence>
<dbReference type="Proteomes" id="UP001150062">
    <property type="component" value="Unassembled WGS sequence"/>
</dbReference>
<dbReference type="EMBL" id="JAOAOG010000034">
    <property type="protein sequence ID" value="KAJ6253155.1"/>
    <property type="molecule type" value="Genomic_DNA"/>
</dbReference>
<protein>
    <submittedName>
        <fullName evidence="2">Uncharacterized protein</fullName>
    </submittedName>
</protein>
<gene>
    <name evidence="2" type="ORF">M0813_13492</name>
</gene>
<keyword evidence="3" id="KW-1185">Reference proteome</keyword>
<name>A0ABQ8Z8K4_9EUKA</name>